<dbReference type="InterPro" id="IPR011989">
    <property type="entry name" value="ARM-like"/>
</dbReference>
<comment type="caution">
    <text evidence="1">The sequence shown here is derived from an EMBL/GenBank/DDBJ whole genome shotgun (WGS) entry which is preliminary data.</text>
</comment>
<dbReference type="PANTHER" id="PTHR46540">
    <property type="entry name" value="TETRATRICOPEPTIDE REPEAT PROTEIN 12"/>
    <property type="match status" value="1"/>
</dbReference>
<keyword evidence="2" id="KW-1185">Reference proteome</keyword>
<dbReference type="GO" id="GO:0007288">
    <property type="term" value="P:sperm axoneme assembly"/>
    <property type="evidence" value="ECO:0007669"/>
    <property type="project" value="TreeGrafter"/>
</dbReference>
<dbReference type="PANTHER" id="PTHR46540:SF1">
    <property type="entry name" value="TETRATRICOPEPTIDE REPEAT PROTEIN 12"/>
    <property type="match status" value="1"/>
</dbReference>
<evidence type="ECO:0000313" key="1">
    <source>
        <dbReference type="EMBL" id="KAI1893482.1"/>
    </source>
</evidence>
<dbReference type="AlphaFoldDB" id="A0A8T3DBL5"/>
<proteinExistence type="predicted"/>
<reference evidence="1" key="1">
    <citation type="submission" date="2021-01" db="EMBL/GenBank/DDBJ databases">
        <authorList>
            <person name="Zahm M."/>
            <person name="Roques C."/>
            <person name="Cabau C."/>
            <person name="Klopp C."/>
            <person name="Donnadieu C."/>
            <person name="Jouanno E."/>
            <person name="Lampietro C."/>
            <person name="Louis A."/>
            <person name="Herpin A."/>
            <person name="Echchiki A."/>
            <person name="Berthelot C."/>
            <person name="Parey E."/>
            <person name="Roest-Crollius H."/>
            <person name="Braasch I."/>
            <person name="Postlethwait J."/>
            <person name="Bobe J."/>
            <person name="Montfort J."/>
            <person name="Bouchez O."/>
            <person name="Begum T."/>
            <person name="Mejri S."/>
            <person name="Adams A."/>
            <person name="Chen W.-J."/>
            <person name="Guiguen Y."/>
        </authorList>
    </citation>
    <scope>NUCLEOTIDE SEQUENCE</scope>
    <source>
        <tissue evidence="1">Blood</tissue>
    </source>
</reference>
<sequence length="534" mass="59105">MGRANQALKNHTEARACYQRILEIEPEKATLVKDYLARVDLEEKKEAEEKAAWEEFEKGNEKAVAVLRLLEKLNQPEQINMYYCGGLELLSQIITDGTGQMLFRLNNGFSIISDNETVRSCLCQNSSAPFTDEFCISVLKVWNAVCRGNEENQRLLLQYSVVKECVVQLLASGNAEVQSQCLALLCLYTQTEHGLRLVTSLLDLHKLVGNLMNCLLHEEAFAERVLAVLDPLAEEQQFRILMRENYTTLFVPPFVRHLRNITPSSYSLLPSLISVMFSMNLDDVICRETALCKEFWEACLVALDQCSHCENKDVLSTVLGILIKISSSPSPTVRDYAVPISSRCLALVSCTDGHVITRSAGVLSFVLQQSHDAIEKAVREGVVKIMLKLLKCSGQTTTRYCIKTLAVCTAVSQQAREDLLKLDKKLQTLRRLVSGAGPVEAGNAALSLGHCLDIPGVATALVGTDVVLQLLRLAAGNPGNAEKPGNTRNTGNTQQNAAITLGKLCKAEPRHTMKLRELHGLEILHSCLRQNKEV</sequence>
<name>A0A8T3DBL5_9TELE</name>
<dbReference type="SUPFAM" id="SSF48371">
    <property type="entry name" value="ARM repeat"/>
    <property type="match status" value="1"/>
</dbReference>
<evidence type="ECO:0000313" key="2">
    <source>
        <dbReference type="Proteomes" id="UP000829720"/>
    </source>
</evidence>
<dbReference type="OrthoDB" id="629492at2759"/>
<organism evidence="1 2">
    <name type="scientific">Albula goreensis</name>
    <dbReference type="NCBI Taxonomy" id="1534307"/>
    <lineage>
        <taxon>Eukaryota</taxon>
        <taxon>Metazoa</taxon>
        <taxon>Chordata</taxon>
        <taxon>Craniata</taxon>
        <taxon>Vertebrata</taxon>
        <taxon>Euteleostomi</taxon>
        <taxon>Actinopterygii</taxon>
        <taxon>Neopterygii</taxon>
        <taxon>Teleostei</taxon>
        <taxon>Albuliformes</taxon>
        <taxon>Albulidae</taxon>
        <taxon>Albula</taxon>
    </lineage>
</organism>
<dbReference type="InterPro" id="IPR043195">
    <property type="entry name" value="TTC12"/>
</dbReference>
<dbReference type="Gene3D" id="1.25.10.10">
    <property type="entry name" value="Leucine-rich Repeat Variant"/>
    <property type="match status" value="2"/>
</dbReference>
<accession>A0A8T3DBL5</accession>
<dbReference type="InterPro" id="IPR016024">
    <property type="entry name" value="ARM-type_fold"/>
</dbReference>
<dbReference type="EMBL" id="JAERUA010000011">
    <property type="protein sequence ID" value="KAI1893482.1"/>
    <property type="molecule type" value="Genomic_DNA"/>
</dbReference>
<gene>
    <name evidence="1" type="ORF">AGOR_G00124180</name>
</gene>
<dbReference type="GO" id="GO:0070286">
    <property type="term" value="P:axonemal dynein complex assembly"/>
    <property type="evidence" value="ECO:0007669"/>
    <property type="project" value="TreeGrafter"/>
</dbReference>
<protein>
    <recommendedName>
        <fullName evidence="3">Tetratricopeptide repeat protein 12</fullName>
    </recommendedName>
</protein>
<dbReference type="GO" id="GO:0005813">
    <property type="term" value="C:centrosome"/>
    <property type="evidence" value="ECO:0007669"/>
    <property type="project" value="TreeGrafter"/>
</dbReference>
<dbReference type="Proteomes" id="UP000829720">
    <property type="component" value="Unassembled WGS sequence"/>
</dbReference>
<dbReference type="GO" id="GO:0005737">
    <property type="term" value="C:cytoplasm"/>
    <property type="evidence" value="ECO:0007669"/>
    <property type="project" value="TreeGrafter"/>
</dbReference>
<evidence type="ECO:0008006" key="3">
    <source>
        <dbReference type="Google" id="ProtNLM"/>
    </source>
</evidence>